<proteinExistence type="predicted"/>
<dbReference type="EMBL" id="JGCY01000275">
    <property type="protein sequence ID" value="EXY74690.1"/>
    <property type="molecule type" value="Genomic_DNA"/>
</dbReference>
<protein>
    <submittedName>
        <fullName evidence="1">Putative lipoprotein</fullName>
    </submittedName>
</protein>
<evidence type="ECO:0000313" key="2">
    <source>
        <dbReference type="Proteomes" id="UP000020529"/>
    </source>
</evidence>
<comment type="caution">
    <text evidence="1">The sequence shown here is derived from an EMBL/GenBank/DDBJ whole genome shotgun (WGS) entry which is preliminary data.</text>
</comment>
<gene>
    <name evidence="1" type="ORF">M124_1519</name>
</gene>
<dbReference type="RefSeq" id="WP_032587993.1">
    <property type="nucleotide sequence ID" value="NZ_JGCY01000275.1"/>
</dbReference>
<dbReference type="PATRIC" id="fig|1339315.3.peg.2292"/>
<keyword evidence="1" id="KW-0449">Lipoprotein</keyword>
<name>A0A015W2K6_BACFG</name>
<organism evidence="1 2">
    <name type="scientific">Bacteroides fragilis str. 3988T(B)14</name>
    <dbReference type="NCBI Taxonomy" id="1339315"/>
    <lineage>
        <taxon>Bacteria</taxon>
        <taxon>Pseudomonadati</taxon>
        <taxon>Bacteroidota</taxon>
        <taxon>Bacteroidia</taxon>
        <taxon>Bacteroidales</taxon>
        <taxon>Bacteroidaceae</taxon>
        <taxon>Bacteroides</taxon>
    </lineage>
</organism>
<reference evidence="1 2" key="1">
    <citation type="submission" date="2014-02" db="EMBL/GenBank/DDBJ databases">
        <authorList>
            <person name="Sears C."/>
            <person name="Carroll K."/>
            <person name="Sack B.R."/>
            <person name="Qadri F."/>
            <person name="Myers L.L."/>
            <person name="Chung G.-T."/>
            <person name="Escheverria P."/>
            <person name="Fraser C.M."/>
            <person name="Sadzewicz L."/>
            <person name="Shefchek K.A."/>
            <person name="Tallon L."/>
            <person name="Das S.P."/>
            <person name="Daugherty S."/>
            <person name="Mongodin E.F."/>
        </authorList>
    </citation>
    <scope>NUCLEOTIDE SEQUENCE [LARGE SCALE GENOMIC DNA]</scope>
    <source>
        <strain evidence="2">3988T(B)14</strain>
    </source>
</reference>
<accession>A0A015W2K6</accession>
<evidence type="ECO:0000313" key="1">
    <source>
        <dbReference type="EMBL" id="EXY74690.1"/>
    </source>
</evidence>
<dbReference type="PROSITE" id="PS51257">
    <property type="entry name" value="PROKAR_LIPOPROTEIN"/>
    <property type="match status" value="1"/>
</dbReference>
<sequence>MKQTARNTLIGTLVLLFGGCDKETVPLPEQGEGVPIAFHTHVVSEERPSAGESARLLFWGDDDFHDKWIGNIEGVRPHYTVLLDKEINHYTYESKIYYQTPYTYPYSYEKIHATGYAPDYALSAAQTGDRKDYRKLTVKEEYQDGSVDFLTCDGCIAHSASMNPDNTFLKEGGEKELWFRHLTAKLTFYGKRDPEMYGLVGVRKVKIKVHNSGADGRLMVPAALGLYAYDAPDDGTKPEPRQDDYSTYTVSQMEPYPDDQPQFDYQPIIPAYDTSELGRCYVLSEGIRYGTEEGQFDPIKGEWQGIFQSGLHPKLTIDIKAELYNAEPGSGLESFIPVEWKNVEVDSWSDVGTGNMLLPGYEYNVTILFNRLGIALRAEAVPWNSEELHEYPVHPQKPVTK</sequence>
<dbReference type="Proteomes" id="UP000020529">
    <property type="component" value="Unassembled WGS sequence"/>
</dbReference>
<dbReference type="AlphaFoldDB" id="A0A015W2K6"/>